<sequence>MPPTSIKFRNSIERVKSRIQPDESYFTTVSHQGLQSYQDKLTPLLHHNYDIGSHSPYQKTKPPVTLSNVLEVPITAIIDLRIRPGEDYFVLWLLISSYFPLIAACLGPLANMVGIISIMEKWKVDLVSLEMVKDNYKVLIMN</sequence>
<accession>A0A8J5V501</accession>
<protein>
    <submittedName>
        <fullName evidence="2">Uncharacterized protein</fullName>
    </submittedName>
</protein>
<dbReference type="Proteomes" id="UP000694255">
    <property type="component" value="Unassembled WGS sequence"/>
</dbReference>
<dbReference type="AlphaFoldDB" id="A0A8J5V501"/>
<reference evidence="2 3" key="1">
    <citation type="journal article" date="2021" name="DNA Res.">
        <title>Genome analysis of Candida subhashii reveals its hybrid nature and dual mitochondrial genome conformations.</title>
        <authorList>
            <person name="Mixao V."/>
            <person name="Hegedusova E."/>
            <person name="Saus E."/>
            <person name="Pryszcz L.P."/>
            <person name="Cillingova A."/>
            <person name="Nosek J."/>
            <person name="Gabaldon T."/>
        </authorList>
    </citation>
    <scope>NUCLEOTIDE SEQUENCE [LARGE SCALE GENOMIC DNA]</scope>
    <source>
        <strain evidence="2 3">CBS 10753</strain>
    </source>
</reference>
<evidence type="ECO:0000313" key="2">
    <source>
        <dbReference type="EMBL" id="KAG7665539.1"/>
    </source>
</evidence>
<feature type="transmembrane region" description="Helical" evidence="1">
    <location>
        <begin position="89"/>
        <end position="113"/>
    </location>
</feature>
<proteinExistence type="predicted"/>
<gene>
    <name evidence="2" type="ORF">J8A68_000941</name>
</gene>
<keyword evidence="3" id="KW-1185">Reference proteome</keyword>
<keyword evidence="1" id="KW-1133">Transmembrane helix</keyword>
<name>A0A8J5V501_9ASCO</name>
<organism evidence="2 3">
    <name type="scientific">[Candida] subhashii</name>
    <dbReference type="NCBI Taxonomy" id="561895"/>
    <lineage>
        <taxon>Eukaryota</taxon>
        <taxon>Fungi</taxon>
        <taxon>Dikarya</taxon>
        <taxon>Ascomycota</taxon>
        <taxon>Saccharomycotina</taxon>
        <taxon>Pichiomycetes</taxon>
        <taxon>Debaryomycetaceae</taxon>
        <taxon>Spathaspora</taxon>
    </lineage>
</organism>
<dbReference type="GeneID" id="73467742"/>
<dbReference type="OrthoDB" id="297496at2759"/>
<keyword evidence="1" id="KW-0472">Membrane</keyword>
<dbReference type="RefSeq" id="XP_049265771.1">
    <property type="nucleotide sequence ID" value="XM_049410670.1"/>
</dbReference>
<evidence type="ECO:0000313" key="3">
    <source>
        <dbReference type="Proteomes" id="UP000694255"/>
    </source>
</evidence>
<keyword evidence="1" id="KW-0812">Transmembrane</keyword>
<dbReference type="EMBL" id="JAGSYN010000049">
    <property type="protein sequence ID" value="KAG7665539.1"/>
    <property type="molecule type" value="Genomic_DNA"/>
</dbReference>
<evidence type="ECO:0000256" key="1">
    <source>
        <dbReference type="SAM" id="Phobius"/>
    </source>
</evidence>
<comment type="caution">
    <text evidence="2">The sequence shown here is derived from an EMBL/GenBank/DDBJ whole genome shotgun (WGS) entry which is preliminary data.</text>
</comment>